<dbReference type="InterPro" id="IPR050756">
    <property type="entry name" value="CSN3"/>
</dbReference>
<dbReference type="GO" id="GO:0030234">
    <property type="term" value="F:enzyme regulator activity"/>
    <property type="evidence" value="ECO:0007669"/>
    <property type="project" value="InterPro"/>
</dbReference>
<sequence>MAKEVEMLDAEASKVDLDAPVAPETVPVATQLATMVTVIEAAVRAKEPRAPFHRVLRQLASIRKRLTPAETRAFVTKYIPASNPSYPALIAGVEAAEKAGTGGEIEPDAEEGKPASSAALPETEVLALLLVAALLVDRRAYGAAAELASHGLDRAYVAHNRRTLDALAARLAQLYSLAATRAGSERAASLRARVLALHQSASLRHDELGQETLLNLALESLLREGLYEQADALQARARRPDPARSAAQHARLLYYLGRVRAVKLEYSAARDALQQALRRAPLAARLPPGGHQVAGGHAPAAGRRRGAGRAGRGRPRAAAGRLPGRHARGARGRPGGLWRGAGRARGAPARRTACWPWSRACGTASSGRACAASAPPTRASAWPTSRPSWAWTARATPRPWPPRPSATAASPRASTRASGALIAGGSRDVYASAEPAAAFHARIAFCMDVHNEAVRAMRYETLTGLQLDDADKQRERQEMELQAALEDDGMDF</sequence>
<organism evidence="5 6">
    <name type="scientific">Prototheca wickerhamii</name>
    <dbReference type="NCBI Taxonomy" id="3111"/>
    <lineage>
        <taxon>Eukaryota</taxon>
        <taxon>Viridiplantae</taxon>
        <taxon>Chlorophyta</taxon>
        <taxon>core chlorophytes</taxon>
        <taxon>Trebouxiophyceae</taxon>
        <taxon>Chlorellales</taxon>
        <taxon>Chlorellaceae</taxon>
        <taxon>Prototheca</taxon>
    </lineage>
</organism>
<name>A0AAD9MNF2_PROWI</name>
<keyword evidence="6" id="KW-1185">Reference proteome</keyword>
<feature type="compositionally biased region" description="Low complexity" evidence="2">
    <location>
        <begin position="285"/>
        <end position="301"/>
    </location>
</feature>
<protein>
    <submittedName>
        <fullName evidence="5">Uncharacterized protein</fullName>
    </submittedName>
</protein>
<evidence type="ECO:0000259" key="4">
    <source>
        <dbReference type="Pfam" id="PF25573"/>
    </source>
</evidence>
<dbReference type="PANTHER" id="PTHR10758:SF2">
    <property type="entry name" value="26S PROTEASOME NON-ATPASE REGULATORY SUBUNIT 3"/>
    <property type="match status" value="1"/>
</dbReference>
<proteinExistence type="predicted"/>
<reference evidence="5" key="1">
    <citation type="submission" date="2021-01" db="EMBL/GenBank/DDBJ databases">
        <authorList>
            <person name="Eckstrom K.M.E."/>
        </authorList>
    </citation>
    <scope>NUCLEOTIDE SEQUENCE</scope>
    <source>
        <strain evidence="5">UVCC 0001</strain>
    </source>
</reference>
<evidence type="ECO:0000256" key="1">
    <source>
        <dbReference type="ARBA" id="ARBA00022942"/>
    </source>
</evidence>
<dbReference type="Pfam" id="PF08375">
    <property type="entry name" value="Rpn3_C"/>
    <property type="match status" value="1"/>
</dbReference>
<evidence type="ECO:0000313" key="6">
    <source>
        <dbReference type="Proteomes" id="UP001255856"/>
    </source>
</evidence>
<dbReference type="PANTHER" id="PTHR10758">
    <property type="entry name" value="26S PROTEASOME NON-ATPASE REGULATORY SUBUNIT 3/COP9 SIGNALOSOME COMPLEX SUBUNIT 3"/>
    <property type="match status" value="1"/>
</dbReference>
<evidence type="ECO:0000313" key="5">
    <source>
        <dbReference type="EMBL" id="KAK2078646.1"/>
    </source>
</evidence>
<feature type="region of interest" description="Disordered" evidence="2">
    <location>
        <begin position="285"/>
        <end position="344"/>
    </location>
</feature>
<dbReference type="InterPro" id="IPR013586">
    <property type="entry name" value="PSMD3_C"/>
</dbReference>
<accession>A0AAD9MNF2</accession>
<dbReference type="AlphaFoldDB" id="A0AAD9MNF2"/>
<feature type="region of interest" description="Disordered" evidence="2">
    <location>
        <begin position="367"/>
        <end position="415"/>
    </location>
</feature>
<evidence type="ECO:0000256" key="2">
    <source>
        <dbReference type="SAM" id="MobiDB-lite"/>
    </source>
</evidence>
<evidence type="ECO:0000259" key="3">
    <source>
        <dbReference type="Pfam" id="PF08375"/>
    </source>
</evidence>
<dbReference type="InterPro" id="IPR057985">
    <property type="entry name" value="TPR_PSMD3_N"/>
</dbReference>
<feature type="compositionally biased region" description="Basic residues" evidence="2">
    <location>
        <begin position="302"/>
        <end position="315"/>
    </location>
</feature>
<dbReference type="Pfam" id="PF25573">
    <property type="entry name" value="TPR_PSMD3_N"/>
    <property type="match status" value="1"/>
</dbReference>
<dbReference type="Proteomes" id="UP001255856">
    <property type="component" value="Unassembled WGS sequence"/>
</dbReference>
<dbReference type="EMBL" id="JASFZW010000004">
    <property type="protein sequence ID" value="KAK2078646.1"/>
    <property type="molecule type" value="Genomic_DNA"/>
</dbReference>
<dbReference type="GO" id="GO:0006511">
    <property type="term" value="P:ubiquitin-dependent protein catabolic process"/>
    <property type="evidence" value="ECO:0007669"/>
    <property type="project" value="TreeGrafter"/>
</dbReference>
<feature type="domain" description="26S proteasome non-ATPase regulatory subunit 3 C-terminal" evidence="3">
    <location>
        <begin position="428"/>
        <end position="491"/>
    </location>
</feature>
<feature type="domain" description="26S proteasome non-ATPase regulatory subunit 3 N-terminal TPR repeats" evidence="4">
    <location>
        <begin position="29"/>
        <end position="282"/>
    </location>
</feature>
<dbReference type="SMART" id="SM00753">
    <property type="entry name" value="PAM"/>
    <property type="match status" value="1"/>
</dbReference>
<gene>
    <name evidence="5" type="ORF">QBZ16_003486</name>
</gene>
<comment type="caution">
    <text evidence="5">The sequence shown here is derived from an EMBL/GenBank/DDBJ whole genome shotgun (WGS) entry which is preliminary data.</text>
</comment>
<dbReference type="GO" id="GO:0008541">
    <property type="term" value="C:proteasome regulatory particle, lid subcomplex"/>
    <property type="evidence" value="ECO:0007669"/>
    <property type="project" value="TreeGrafter"/>
</dbReference>
<feature type="compositionally biased region" description="Low complexity" evidence="2">
    <location>
        <begin position="405"/>
        <end position="415"/>
    </location>
</feature>
<keyword evidence="1" id="KW-0647">Proteasome</keyword>
<dbReference type="GO" id="GO:0042176">
    <property type="term" value="P:regulation of protein catabolic process"/>
    <property type="evidence" value="ECO:0007669"/>
    <property type="project" value="InterPro"/>
</dbReference>